<accession>A0A0K0EZX3</accession>
<dbReference type="Proteomes" id="UP000035680">
    <property type="component" value="Unassembled WGS sequence"/>
</dbReference>
<keyword evidence="2" id="KW-1185">Reference proteome</keyword>
<feature type="region of interest" description="Disordered" evidence="1">
    <location>
        <begin position="47"/>
        <end position="99"/>
    </location>
</feature>
<proteinExistence type="predicted"/>
<name>A0A0K0EZX3_STRVS</name>
<dbReference type="InterPro" id="IPR013730">
    <property type="entry name" value="Fyv7/TAP26"/>
</dbReference>
<dbReference type="Pfam" id="PF08524">
    <property type="entry name" value="rRNA_processing"/>
    <property type="match status" value="1"/>
</dbReference>
<dbReference type="WBParaSite" id="SVE_0208300.1">
    <property type="protein sequence ID" value="SVE_0208300.1"/>
    <property type="gene ID" value="SVE_0208300"/>
</dbReference>
<evidence type="ECO:0000313" key="2">
    <source>
        <dbReference type="Proteomes" id="UP000035680"/>
    </source>
</evidence>
<reference evidence="3" key="2">
    <citation type="submission" date="2015-08" db="UniProtKB">
        <authorList>
            <consortium name="WormBaseParasite"/>
        </authorList>
    </citation>
    <scope>IDENTIFICATION</scope>
</reference>
<dbReference type="AlphaFoldDB" id="A0A0K0EZX3"/>
<sequence length="114" mass="13816">MGKPKSEEKTDKTSKKKFNYFEKKFAHKKRKKVTAAVNEFKNAQETYKRLKKQQEDERERKRKEAEERKEKMDQYNKIKKDMNNALRKRTKKGQPNLGAQVEVLLKKIERKNEK</sequence>
<organism evidence="2 3">
    <name type="scientific">Strongyloides venezuelensis</name>
    <name type="common">Threadworm</name>
    <dbReference type="NCBI Taxonomy" id="75913"/>
    <lineage>
        <taxon>Eukaryota</taxon>
        <taxon>Metazoa</taxon>
        <taxon>Ecdysozoa</taxon>
        <taxon>Nematoda</taxon>
        <taxon>Chromadorea</taxon>
        <taxon>Rhabditida</taxon>
        <taxon>Tylenchina</taxon>
        <taxon>Panagrolaimomorpha</taxon>
        <taxon>Strongyloidoidea</taxon>
        <taxon>Strongyloididae</taxon>
        <taxon>Strongyloides</taxon>
    </lineage>
</organism>
<feature type="compositionally biased region" description="Basic and acidic residues" evidence="1">
    <location>
        <begin position="47"/>
        <end position="82"/>
    </location>
</feature>
<protein>
    <submittedName>
        <fullName evidence="3">rRNA-processing protein FYV7</fullName>
    </submittedName>
</protein>
<evidence type="ECO:0000256" key="1">
    <source>
        <dbReference type="SAM" id="MobiDB-lite"/>
    </source>
</evidence>
<dbReference type="PRINTS" id="PR01854">
    <property type="entry name" value="BR22PROTEIN"/>
</dbReference>
<evidence type="ECO:0000313" key="3">
    <source>
        <dbReference type="WBParaSite" id="SVE_0208300.1"/>
    </source>
</evidence>
<reference evidence="2" key="1">
    <citation type="submission" date="2014-07" db="EMBL/GenBank/DDBJ databases">
        <authorList>
            <person name="Martin A.A"/>
            <person name="De Silva N."/>
        </authorList>
    </citation>
    <scope>NUCLEOTIDE SEQUENCE</scope>
</reference>
<dbReference type="STRING" id="75913.A0A0K0EZX3"/>